<dbReference type="PROSITE" id="PS51257">
    <property type="entry name" value="PROKAR_LIPOPROTEIN"/>
    <property type="match status" value="1"/>
</dbReference>
<evidence type="ECO:0000313" key="1">
    <source>
        <dbReference type="EMBL" id="QWG06196.1"/>
    </source>
</evidence>
<protein>
    <submittedName>
        <fullName evidence="1">Uncharacterized protein</fullName>
    </submittedName>
</protein>
<name>A0ABX8GRN4_9BACT</name>
<dbReference type="Proteomes" id="UP000682802">
    <property type="component" value="Chromosome 1"/>
</dbReference>
<evidence type="ECO:0000313" key="2">
    <source>
        <dbReference type="Proteomes" id="UP000682802"/>
    </source>
</evidence>
<proteinExistence type="predicted"/>
<reference evidence="1 2" key="1">
    <citation type="submission" date="2021-05" db="EMBL/GenBank/DDBJ databases">
        <title>Comparative genomic studies on the polysaccharide-degrading batcterial strains of the Flammeovirga genus.</title>
        <authorList>
            <person name="Zewei F."/>
            <person name="Zheng Z."/>
            <person name="Yu L."/>
            <person name="Ruyue G."/>
            <person name="Yanhong M."/>
            <person name="Yuanyuan C."/>
            <person name="Jingyan G."/>
            <person name="Wenjun H."/>
        </authorList>
    </citation>
    <scope>NUCLEOTIDE SEQUENCE [LARGE SCALE GENOMIC DNA]</scope>
    <source>
        <strain evidence="1 2">YS10</strain>
    </source>
</reference>
<sequence>MLKIQSISFIIFTFLFFSCKPESEFIGESKKAEVYKVKLFRNFELSPSTSNLNTYSNLNLKITESFIDKNIKIYDYQHSHFVYDNNKNTLKGNWLGDDMKELNFIDKKSFTINHQKISVSKFVKLKLKNCSCCPDNNYDTIRTLYFSNEIGIIHNLGSRYFMNFELIENSKLEGINDVEKLFESLNKEEEFYPNVHETALRKSFFKVVEIIVPEEEELDEIELELPEY</sequence>
<organism evidence="1 2">
    <name type="scientific">Flammeovirga kamogawensis</name>
    <dbReference type="NCBI Taxonomy" id="373891"/>
    <lineage>
        <taxon>Bacteria</taxon>
        <taxon>Pseudomonadati</taxon>
        <taxon>Bacteroidota</taxon>
        <taxon>Cytophagia</taxon>
        <taxon>Cytophagales</taxon>
        <taxon>Flammeovirgaceae</taxon>
        <taxon>Flammeovirga</taxon>
    </lineage>
</organism>
<dbReference type="RefSeq" id="WP_144073624.1">
    <property type="nucleotide sequence ID" value="NZ_CP076128.1"/>
</dbReference>
<dbReference type="EMBL" id="CP076128">
    <property type="protein sequence ID" value="QWG06196.1"/>
    <property type="molecule type" value="Genomic_DNA"/>
</dbReference>
<accession>A0ABX8GRN4</accession>
<gene>
    <name evidence="1" type="ORF">KM029_12685</name>
</gene>
<keyword evidence="2" id="KW-1185">Reference proteome</keyword>